<protein>
    <recommendedName>
        <fullName evidence="3">Sulfotransferase family protein</fullName>
    </recommendedName>
</protein>
<dbReference type="Pfam" id="PF03567">
    <property type="entry name" value="Sulfotransfer_2"/>
    <property type="match status" value="1"/>
</dbReference>
<gene>
    <name evidence="1" type="ORF">D1224_15200</name>
</gene>
<dbReference type="OrthoDB" id="554104at2"/>
<dbReference type="InterPro" id="IPR027417">
    <property type="entry name" value="P-loop_NTPase"/>
</dbReference>
<dbReference type="AlphaFoldDB" id="A0A399QQ98"/>
<dbReference type="RefSeq" id="WP_119380780.1">
    <property type="nucleotide sequence ID" value="NZ_QWGB01000014.1"/>
</dbReference>
<sequence length="265" mass="30823">MIISDKFQFAFIHIPKCAGTSIRNHLDHLNEYSEFSAGRINSHPMCGFMDYTHIPLAKLNEYFFYAFEKVCAYESFALIRNPYERFFSSLSQHSRVYLNTNIASMSKKQVIESANSVCDQISQKDLIDDYRFIHFEKQSNFLEIDGTRVVKTVIDVSEAQRLLDIIAQITDEPSSEVGEKNAARVFQSSAHRKLTQLAKQINLVRSLGQKLPMVSHLAREIMYKPAKTSLSRTYMTKWLRDFIDNYYARDFEIWRELKARGRSAD</sequence>
<organism evidence="1 2">
    <name type="scientific">Henriciella barbarensis</name>
    <dbReference type="NCBI Taxonomy" id="86342"/>
    <lineage>
        <taxon>Bacteria</taxon>
        <taxon>Pseudomonadati</taxon>
        <taxon>Pseudomonadota</taxon>
        <taxon>Alphaproteobacteria</taxon>
        <taxon>Hyphomonadales</taxon>
        <taxon>Hyphomonadaceae</taxon>
        <taxon>Henriciella</taxon>
    </lineage>
</organism>
<proteinExistence type="predicted"/>
<evidence type="ECO:0000313" key="1">
    <source>
        <dbReference type="EMBL" id="RIJ20464.1"/>
    </source>
</evidence>
<reference evidence="1 2" key="1">
    <citation type="submission" date="2018-08" db="EMBL/GenBank/DDBJ databases">
        <title>Henriciella mobilis sp. nov., isolated from seawater.</title>
        <authorList>
            <person name="Cheng H."/>
            <person name="Wu Y.-H."/>
            <person name="Xu X.-W."/>
            <person name="Guo L.-L."/>
        </authorList>
    </citation>
    <scope>NUCLEOTIDE SEQUENCE [LARGE SCALE GENOMIC DNA]</scope>
    <source>
        <strain evidence="1 2">CCUG66934</strain>
    </source>
</reference>
<name>A0A399QQ98_9PROT</name>
<keyword evidence="2" id="KW-1185">Reference proteome</keyword>
<comment type="caution">
    <text evidence="1">The sequence shown here is derived from an EMBL/GenBank/DDBJ whole genome shotgun (WGS) entry which is preliminary data.</text>
</comment>
<dbReference type="GO" id="GO:0008146">
    <property type="term" value="F:sulfotransferase activity"/>
    <property type="evidence" value="ECO:0007669"/>
    <property type="project" value="InterPro"/>
</dbReference>
<evidence type="ECO:0000313" key="2">
    <source>
        <dbReference type="Proteomes" id="UP000265431"/>
    </source>
</evidence>
<dbReference type="GO" id="GO:0016020">
    <property type="term" value="C:membrane"/>
    <property type="evidence" value="ECO:0007669"/>
    <property type="project" value="InterPro"/>
</dbReference>
<evidence type="ECO:0008006" key="3">
    <source>
        <dbReference type="Google" id="ProtNLM"/>
    </source>
</evidence>
<dbReference type="InterPro" id="IPR005331">
    <property type="entry name" value="Sulfotransferase"/>
</dbReference>
<dbReference type="Gene3D" id="3.40.50.300">
    <property type="entry name" value="P-loop containing nucleotide triphosphate hydrolases"/>
    <property type="match status" value="1"/>
</dbReference>
<accession>A0A399QQ98</accession>
<dbReference type="Proteomes" id="UP000265431">
    <property type="component" value="Unassembled WGS sequence"/>
</dbReference>
<dbReference type="EMBL" id="QWGB01000014">
    <property type="protein sequence ID" value="RIJ20464.1"/>
    <property type="molecule type" value="Genomic_DNA"/>
</dbReference>